<evidence type="ECO:0000313" key="3">
    <source>
        <dbReference type="Proteomes" id="UP000199340"/>
    </source>
</evidence>
<accession>A0A1G8N041</accession>
<keyword evidence="1" id="KW-0472">Membrane</keyword>
<keyword evidence="1" id="KW-1133">Transmembrane helix</keyword>
<sequence>MAVPEKPALLGLSSGRWSALGNLFQAVTALGVLFGVFEYVQSLEAGRAEKTLNLIDRWTEEGYRADFLSLRDRFVTVERSIPEADRQAAKESAELMERMERNVAAAVLKTTEAQAEFDNVIYYFDLLGLCVEANLCSEHTAEVFFEETLQNFSNVFTPEITARRVAFPGSAEGIDILLDSFDASAG</sequence>
<keyword evidence="3" id="KW-1185">Reference proteome</keyword>
<name>A0A1G8N041_9RHOB</name>
<keyword evidence="1" id="KW-0812">Transmembrane</keyword>
<dbReference type="AlphaFoldDB" id="A0A1G8N041"/>
<organism evidence="2 3">
    <name type="scientific">Lutimaribacter saemankumensis</name>
    <dbReference type="NCBI Taxonomy" id="490829"/>
    <lineage>
        <taxon>Bacteria</taxon>
        <taxon>Pseudomonadati</taxon>
        <taxon>Pseudomonadota</taxon>
        <taxon>Alphaproteobacteria</taxon>
        <taxon>Rhodobacterales</taxon>
        <taxon>Roseobacteraceae</taxon>
        <taxon>Lutimaribacter</taxon>
    </lineage>
</organism>
<dbReference type="Proteomes" id="UP000199340">
    <property type="component" value="Unassembled WGS sequence"/>
</dbReference>
<protein>
    <submittedName>
        <fullName evidence="2">Uncharacterized protein</fullName>
    </submittedName>
</protein>
<evidence type="ECO:0000313" key="2">
    <source>
        <dbReference type="EMBL" id="SDI73621.1"/>
    </source>
</evidence>
<reference evidence="2 3" key="1">
    <citation type="submission" date="2016-10" db="EMBL/GenBank/DDBJ databases">
        <authorList>
            <person name="de Groot N.N."/>
        </authorList>
    </citation>
    <scope>NUCLEOTIDE SEQUENCE [LARGE SCALE GENOMIC DNA]</scope>
    <source>
        <strain evidence="2 3">DSM 28010</strain>
    </source>
</reference>
<gene>
    <name evidence="2" type="ORF">SAMN05421850_10514</name>
</gene>
<dbReference type="RefSeq" id="WP_090028650.1">
    <property type="nucleotide sequence ID" value="NZ_FNEB01000005.1"/>
</dbReference>
<feature type="transmembrane region" description="Helical" evidence="1">
    <location>
        <begin position="20"/>
        <end position="40"/>
    </location>
</feature>
<proteinExistence type="predicted"/>
<dbReference type="EMBL" id="FNEB01000005">
    <property type="protein sequence ID" value="SDI73621.1"/>
    <property type="molecule type" value="Genomic_DNA"/>
</dbReference>
<dbReference type="STRING" id="490829.SAMN05421850_10514"/>
<dbReference type="OrthoDB" id="7870367at2"/>
<evidence type="ECO:0000256" key="1">
    <source>
        <dbReference type="SAM" id="Phobius"/>
    </source>
</evidence>